<sequence>MMISRKIHKCWCHQHLKQQHLGNLQVGGGIVYAHPPHMLVPSGADTTGLPECTAVDLSAPISLSWELNPVQSVSLVAWVASSEIAHIHTHTISIQELKVVKLGCSK</sequence>
<proteinExistence type="evidence at transcript level"/>
<reference evidence="1" key="1">
    <citation type="submission" date="2012-05" db="EMBL/GenBank/DDBJ databases">
        <authorList>
            <person name="Krishnakumar V."/>
            <person name="Cheung F."/>
            <person name="Xiao Y."/>
            <person name="Chan A."/>
            <person name="Moskal W.A."/>
            <person name="Town C.D."/>
        </authorList>
    </citation>
    <scope>NUCLEOTIDE SEQUENCE</scope>
</reference>
<organism evidence="1">
    <name type="scientific">Lotus japonicus</name>
    <name type="common">Lotus corniculatus var. japonicus</name>
    <dbReference type="NCBI Taxonomy" id="34305"/>
    <lineage>
        <taxon>Eukaryota</taxon>
        <taxon>Viridiplantae</taxon>
        <taxon>Streptophyta</taxon>
        <taxon>Embryophyta</taxon>
        <taxon>Tracheophyta</taxon>
        <taxon>Spermatophyta</taxon>
        <taxon>Magnoliopsida</taxon>
        <taxon>eudicotyledons</taxon>
        <taxon>Gunneridae</taxon>
        <taxon>Pentapetalae</taxon>
        <taxon>rosids</taxon>
        <taxon>fabids</taxon>
        <taxon>Fabales</taxon>
        <taxon>Fabaceae</taxon>
        <taxon>Papilionoideae</taxon>
        <taxon>50 kb inversion clade</taxon>
        <taxon>NPAAA clade</taxon>
        <taxon>Hologalegina</taxon>
        <taxon>robinioid clade</taxon>
        <taxon>Loteae</taxon>
        <taxon>Lotus</taxon>
    </lineage>
</organism>
<dbReference type="AlphaFoldDB" id="I3SJE3"/>
<evidence type="ECO:0000313" key="1">
    <source>
        <dbReference type="EMBL" id="AFK40385.1"/>
    </source>
</evidence>
<name>I3SJE3_LOTJA</name>
<accession>I3SJE3</accession>
<dbReference type="EMBL" id="BT140590">
    <property type="protein sequence ID" value="AFK40385.1"/>
    <property type="molecule type" value="mRNA"/>
</dbReference>
<protein>
    <submittedName>
        <fullName evidence="1">Uncharacterized protein</fullName>
    </submittedName>
</protein>